<keyword evidence="2" id="KW-0540">Nuclease</keyword>
<keyword evidence="2" id="KW-0378">Hydrolase</keyword>
<name>A0A7M1SRP9_9MICO</name>
<evidence type="ECO:0000313" key="2">
    <source>
        <dbReference type="EMBL" id="QOR70250.1"/>
    </source>
</evidence>
<dbReference type="EMBL" id="CP063169">
    <property type="protein sequence ID" value="QOR70250.1"/>
    <property type="molecule type" value="Genomic_DNA"/>
</dbReference>
<sequence>MRAVVLVEGRSDQAALHALAELLDVDLHAASVQIRPIGGATNIRRALADLVGPPRTPGEARTDGALRRREGPYVGGMCDVGEERYYSRAVAAYDGAAHLSRQELEAAGFFVCEQDLEDELLSALGTTGMMEVLERTGDLQAFHTFTRQPAQRDRDVTAQLHRFLGTQGGRKIAYAAELVRALGPDRTPRPLRLALAAALTPGATSASAFGR</sequence>
<evidence type="ECO:0000313" key="3">
    <source>
        <dbReference type="Proteomes" id="UP000593758"/>
    </source>
</evidence>
<keyword evidence="2" id="KW-0255">Endonuclease</keyword>
<dbReference type="KEGG" id="halt:IM660_16830"/>
<evidence type="ECO:0000259" key="1">
    <source>
        <dbReference type="Pfam" id="PF20469"/>
    </source>
</evidence>
<protein>
    <submittedName>
        <fullName evidence="2">ATP-dependent endonuclease</fullName>
    </submittedName>
</protein>
<accession>A0A7M1SRP9</accession>
<proteinExistence type="predicted"/>
<feature type="domain" description="OLD protein-like TOPRIM" evidence="1">
    <location>
        <begin position="2"/>
        <end position="47"/>
    </location>
</feature>
<reference evidence="2 3" key="1">
    <citation type="submission" date="2020-10" db="EMBL/GenBank/DDBJ databases">
        <title>Haloactinobacterium sp. RN3S43, a bacterium isolated from saline soil.</title>
        <authorList>
            <person name="Sun J.-Q."/>
        </authorList>
    </citation>
    <scope>NUCLEOTIDE SEQUENCE [LARGE SCALE GENOMIC DNA]</scope>
    <source>
        <strain evidence="2 3">RN3S43</strain>
    </source>
</reference>
<organism evidence="2 3">
    <name type="scientific">Ruania alkalisoli</name>
    <dbReference type="NCBI Taxonomy" id="2779775"/>
    <lineage>
        <taxon>Bacteria</taxon>
        <taxon>Bacillati</taxon>
        <taxon>Actinomycetota</taxon>
        <taxon>Actinomycetes</taxon>
        <taxon>Micrococcales</taxon>
        <taxon>Ruaniaceae</taxon>
        <taxon>Ruania</taxon>
    </lineage>
</organism>
<dbReference type="GO" id="GO:0004519">
    <property type="term" value="F:endonuclease activity"/>
    <property type="evidence" value="ECO:0007669"/>
    <property type="project" value="UniProtKB-KW"/>
</dbReference>
<dbReference type="Pfam" id="PF20469">
    <property type="entry name" value="OLD-like_TOPRIM"/>
    <property type="match status" value="1"/>
</dbReference>
<dbReference type="Proteomes" id="UP000593758">
    <property type="component" value="Chromosome"/>
</dbReference>
<dbReference type="AlphaFoldDB" id="A0A7M1SRP9"/>
<dbReference type="InterPro" id="IPR034139">
    <property type="entry name" value="TOPRIM_OLD"/>
</dbReference>
<gene>
    <name evidence="2" type="ORF">IM660_16830</name>
</gene>
<keyword evidence="3" id="KW-1185">Reference proteome</keyword>